<accession>A0A0P7BN52</accession>
<name>A0A0P7BN52_9HYPO</name>
<organism evidence="1 2">
    <name type="scientific">Neonectria ditissima</name>
    <dbReference type="NCBI Taxonomy" id="78410"/>
    <lineage>
        <taxon>Eukaryota</taxon>
        <taxon>Fungi</taxon>
        <taxon>Dikarya</taxon>
        <taxon>Ascomycota</taxon>
        <taxon>Pezizomycotina</taxon>
        <taxon>Sordariomycetes</taxon>
        <taxon>Hypocreomycetidae</taxon>
        <taxon>Hypocreales</taxon>
        <taxon>Nectriaceae</taxon>
        <taxon>Neonectria</taxon>
    </lineage>
</organism>
<keyword evidence="2" id="KW-1185">Reference proteome</keyword>
<reference evidence="1 2" key="1">
    <citation type="submission" date="2015-09" db="EMBL/GenBank/DDBJ databases">
        <title>Draft genome of a European isolate of the apple canker pathogen Neonectria ditissima.</title>
        <authorList>
            <person name="Gomez-Cortecero A."/>
            <person name="Harrison R.J."/>
            <person name="Armitage A.D."/>
        </authorList>
    </citation>
    <scope>NUCLEOTIDE SEQUENCE [LARGE SCALE GENOMIC DNA]</scope>
    <source>
        <strain evidence="1 2">R09/05</strain>
    </source>
</reference>
<dbReference type="EMBL" id="LKCW01000053">
    <property type="protein sequence ID" value="KPM42161.1"/>
    <property type="molecule type" value="Genomic_DNA"/>
</dbReference>
<dbReference type="OrthoDB" id="4804857at2759"/>
<sequence length="258" mass="29667">MDLESASFVRYYMDTAIAKSGMVADVLSPYVQDPNNKPDDRIMKQMVRLFGKDDVTTAFNIFSHFDPIRHYVWVDMDNRSDAWKQTRDQSDLEVHCDAGYIVPDTSGLEPNIHWHDDVQDLPIVDGRSLLQFQDEATTLVAVTSPALPWKEGETWPSNRPEVVTLHPSYIHKAVEKNMIFNSDRIKKALHPSLLKTIKAKFQRFTHVTKIDVLDTPELTFIHEVCNKKYDTVHRATANQFVGQAHAHSSRRSLKGHRR</sequence>
<protein>
    <submittedName>
        <fullName evidence="1">Uncharacterized protein</fullName>
    </submittedName>
</protein>
<evidence type="ECO:0000313" key="1">
    <source>
        <dbReference type="EMBL" id="KPM42161.1"/>
    </source>
</evidence>
<dbReference type="AlphaFoldDB" id="A0A0P7BN52"/>
<dbReference type="Proteomes" id="UP000050424">
    <property type="component" value="Unassembled WGS sequence"/>
</dbReference>
<evidence type="ECO:0000313" key="2">
    <source>
        <dbReference type="Proteomes" id="UP000050424"/>
    </source>
</evidence>
<dbReference type="STRING" id="78410.A0A0P7BN52"/>
<proteinExistence type="predicted"/>
<gene>
    <name evidence="1" type="ORF">AK830_g4434</name>
</gene>
<comment type="caution">
    <text evidence="1">The sequence shown here is derived from an EMBL/GenBank/DDBJ whole genome shotgun (WGS) entry which is preliminary data.</text>
</comment>